<dbReference type="EMBL" id="KN819343">
    <property type="protein sequence ID" value="KIJ14424.1"/>
    <property type="molecule type" value="Genomic_DNA"/>
</dbReference>
<gene>
    <name evidence="1" type="ORF">PAXINDRAFT_100143</name>
</gene>
<protein>
    <submittedName>
        <fullName evidence="1">Uncharacterized protein</fullName>
    </submittedName>
</protein>
<proteinExistence type="predicted"/>
<evidence type="ECO:0000313" key="2">
    <source>
        <dbReference type="Proteomes" id="UP000053647"/>
    </source>
</evidence>
<dbReference type="AlphaFoldDB" id="A0A0C9SXG0"/>
<reference evidence="2" key="2">
    <citation type="submission" date="2015-01" db="EMBL/GenBank/DDBJ databases">
        <title>Evolutionary Origins and Diversification of the Mycorrhizal Mutualists.</title>
        <authorList>
            <consortium name="DOE Joint Genome Institute"/>
            <consortium name="Mycorrhizal Genomics Consortium"/>
            <person name="Kohler A."/>
            <person name="Kuo A."/>
            <person name="Nagy L.G."/>
            <person name="Floudas D."/>
            <person name="Copeland A."/>
            <person name="Barry K.W."/>
            <person name="Cichocki N."/>
            <person name="Veneault-Fourrey C."/>
            <person name="LaButti K."/>
            <person name="Lindquist E.A."/>
            <person name="Lipzen A."/>
            <person name="Lundell T."/>
            <person name="Morin E."/>
            <person name="Murat C."/>
            <person name="Riley R."/>
            <person name="Ohm R."/>
            <person name="Sun H."/>
            <person name="Tunlid A."/>
            <person name="Henrissat B."/>
            <person name="Grigoriev I.V."/>
            <person name="Hibbett D.S."/>
            <person name="Martin F."/>
        </authorList>
    </citation>
    <scope>NUCLEOTIDE SEQUENCE [LARGE SCALE GENOMIC DNA]</scope>
    <source>
        <strain evidence="2">ATCC 200175</strain>
    </source>
</reference>
<dbReference type="OrthoDB" id="10538794at2759"/>
<accession>A0A0C9SXG0</accession>
<name>A0A0C9SXG0_PAXIN</name>
<organism evidence="1 2">
    <name type="scientific">Paxillus involutus ATCC 200175</name>
    <dbReference type="NCBI Taxonomy" id="664439"/>
    <lineage>
        <taxon>Eukaryota</taxon>
        <taxon>Fungi</taxon>
        <taxon>Dikarya</taxon>
        <taxon>Basidiomycota</taxon>
        <taxon>Agaricomycotina</taxon>
        <taxon>Agaricomycetes</taxon>
        <taxon>Agaricomycetidae</taxon>
        <taxon>Boletales</taxon>
        <taxon>Paxilineae</taxon>
        <taxon>Paxillaceae</taxon>
        <taxon>Paxillus</taxon>
    </lineage>
</organism>
<reference evidence="1 2" key="1">
    <citation type="submission" date="2014-06" db="EMBL/GenBank/DDBJ databases">
        <authorList>
            <consortium name="DOE Joint Genome Institute"/>
            <person name="Kuo A."/>
            <person name="Kohler A."/>
            <person name="Nagy L.G."/>
            <person name="Floudas D."/>
            <person name="Copeland A."/>
            <person name="Barry K.W."/>
            <person name="Cichocki N."/>
            <person name="Veneault-Fourrey C."/>
            <person name="LaButti K."/>
            <person name="Lindquist E.A."/>
            <person name="Lipzen A."/>
            <person name="Lundell T."/>
            <person name="Morin E."/>
            <person name="Murat C."/>
            <person name="Sun H."/>
            <person name="Tunlid A."/>
            <person name="Henrissat B."/>
            <person name="Grigoriev I.V."/>
            <person name="Hibbett D.S."/>
            <person name="Martin F."/>
            <person name="Nordberg H.P."/>
            <person name="Cantor M.N."/>
            <person name="Hua S.X."/>
        </authorList>
    </citation>
    <scope>NUCLEOTIDE SEQUENCE [LARGE SCALE GENOMIC DNA]</scope>
    <source>
        <strain evidence="1 2">ATCC 200175</strain>
    </source>
</reference>
<keyword evidence="2" id="KW-1185">Reference proteome</keyword>
<dbReference type="HOGENOM" id="CLU_2004620_0_0_1"/>
<evidence type="ECO:0000313" key="1">
    <source>
        <dbReference type="EMBL" id="KIJ14424.1"/>
    </source>
</evidence>
<dbReference type="Proteomes" id="UP000053647">
    <property type="component" value="Unassembled WGS sequence"/>
</dbReference>
<sequence length="124" mass="13902">MIKDPSEVIRPLRTLPDGVPVCLRTGPGDWRRESRKPDADRSSIVLARLLGLRFLEGRIPLLRANKRSQERSALAGTFGGRVFLRITPWGGLGKRVLVGEPYLEAIISPRGPQELRRQLITALR</sequence>